<protein>
    <recommendedName>
        <fullName evidence="2">Ava_C0101 and related proteins</fullName>
    </recommendedName>
</protein>
<evidence type="ECO:0000313" key="1">
    <source>
        <dbReference type="EMBL" id="QOL00269.1"/>
    </source>
</evidence>
<proteinExistence type="predicted"/>
<reference evidence="1" key="1">
    <citation type="submission" date="2020-09" db="EMBL/GenBank/DDBJ databases">
        <title>A new high-throughput screening method to detect antimicrobial volatiles from metagenomic clone libraries.</title>
        <authorList>
            <person name="Stocker F."/>
            <person name="Obermeier M."/>
            <person name="Resch K."/>
            <person name="Berg G."/>
            <person name="Mueller Bogota C.A."/>
        </authorList>
    </citation>
    <scope>NUCLEOTIDE SEQUENCE</scope>
</reference>
<sequence>MRRIVRRMSDDAEWPALPYSAWRPTCETLHLWTQIVGKIRLELTPWLNHSWHVPLYVTARGLSTSVIPYEGEDFEIRFDFIDHVLDIETSSGGRGRIRLAPQPVCDFYAAVMKALGDLGIVVQITGLPCEIPGAIPFSADREHASYDADAAHRFWRALLQADRVFKKFRTGFIGKASPVHFFWGSFDLAVTRFSGRTAPPFTGKVPGLSTAVMVEAYSHEVSSAGFWPGGGGIDYASFYSYAYPAPDGFKDAAVSPQGAFFSEALGEFLLPYEEVRNARDPEASLLSFLQSTYEAAAETAHWDRARLEKDF</sequence>
<evidence type="ECO:0008006" key="2">
    <source>
        <dbReference type="Google" id="ProtNLM"/>
    </source>
</evidence>
<dbReference type="Pfam" id="PF19459">
    <property type="entry name" value="DUF5996"/>
    <property type="match status" value="1"/>
</dbReference>
<dbReference type="InterPro" id="IPR046038">
    <property type="entry name" value="DUF5996"/>
</dbReference>
<organism evidence="1">
    <name type="scientific">uncultured organism</name>
    <dbReference type="NCBI Taxonomy" id="155900"/>
    <lineage>
        <taxon>unclassified sequences</taxon>
        <taxon>environmental samples</taxon>
    </lineage>
</organism>
<dbReference type="EMBL" id="MW000465">
    <property type="protein sequence ID" value="QOL00269.1"/>
    <property type="molecule type" value="Genomic_DNA"/>
</dbReference>
<name>A0A7L9QBM4_9ZZZZ</name>
<accession>A0A7L9QBM4</accession>
<dbReference type="AlphaFoldDB" id="A0A7L9QBM4"/>